<protein>
    <submittedName>
        <fullName evidence="1">Uncharacterized protein</fullName>
    </submittedName>
</protein>
<comment type="caution">
    <text evidence="1">The sequence shown here is derived from an EMBL/GenBank/DDBJ whole genome shotgun (WGS) entry which is preliminary data.</text>
</comment>
<name>A0AAE0ETZ3_9CHLO</name>
<keyword evidence="2" id="KW-1185">Reference proteome</keyword>
<dbReference type="Proteomes" id="UP001190700">
    <property type="component" value="Unassembled WGS sequence"/>
</dbReference>
<accession>A0AAE0ETZ3</accession>
<dbReference type="EMBL" id="LGRX02033540">
    <property type="protein sequence ID" value="KAK3240833.1"/>
    <property type="molecule type" value="Genomic_DNA"/>
</dbReference>
<evidence type="ECO:0000313" key="2">
    <source>
        <dbReference type="Proteomes" id="UP001190700"/>
    </source>
</evidence>
<proteinExistence type="predicted"/>
<reference evidence="1 2" key="1">
    <citation type="journal article" date="2015" name="Genome Biol. Evol.">
        <title>Comparative Genomics of a Bacterivorous Green Alga Reveals Evolutionary Causalities and Consequences of Phago-Mixotrophic Mode of Nutrition.</title>
        <authorList>
            <person name="Burns J.A."/>
            <person name="Paasch A."/>
            <person name="Narechania A."/>
            <person name="Kim E."/>
        </authorList>
    </citation>
    <scope>NUCLEOTIDE SEQUENCE [LARGE SCALE GENOMIC DNA]</scope>
    <source>
        <strain evidence="1 2">PLY_AMNH</strain>
    </source>
</reference>
<gene>
    <name evidence="1" type="ORF">CYMTET_49359</name>
</gene>
<sequence length="142" mass="14821">MFHTSAVRRFSLAGHGVLKTCTWSGCDQLVHRTLPRVACVVPSTAALAAGAEGYFELGTATLNNCLSIDVGSYSGDDGGVVWVGGTTYAYYKADNTAVRCYVSASSASTTGSLAYQTTGPRSVVSEALEEGAGQPVCFLFLF</sequence>
<organism evidence="1 2">
    <name type="scientific">Cymbomonas tetramitiformis</name>
    <dbReference type="NCBI Taxonomy" id="36881"/>
    <lineage>
        <taxon>Eukaryota</taxon>
        <taxon>Viridiplantae</taxon>
        <taxon>Chlorophyta</taxon>
        <taxon>Pyramimonadophyceae</taxon>
        <taxon>Pyramimonadales</taxon>
        <taxon>Pyramimonadaceae</taxon>
        <taxon>Cymbomonas</taxon>
    </lineage>
</organism>
<dbReference type="AlphaFoldDB" id="A0AAE0ETZ3"/>
<evidence type="ECO:0000313" key="1">
    <source>
        <dbReference type="EMBL" id="KAK3240833.1"/>
    </source>
</evidence>